<dbReference type="RefSeq" id="WP_092108107.1">
    <property type="nucleotide sequence ID" value="NZ_FOCN01000003.1"/>
</dbReference>
<keyword evidence="2" id="KW-1185">Reference proteome</keyword>
<dbReference type="STRING" id="1424661.SAMN05216281_103265"/>
<evidence type="ECO:0000313" key="2">
    <source>
        <dbReference type="Proteomes" id="UP000297654"/>
    </source>
</evidence>
<reference evidence="1 2" key="1">
    <citation type="submission" date="2019-03" db="EMBL/GenBank/DDBJ databases">
        <title>Genomics of glacier-inhabiting Cryobacterium strains.</title>
        <authorList>
            <person name="Liu Q."/>
            <person name="Xin Y.-H."/>
        </authorList>
    </citation>
    <scope>NUCLEOTIDE SEQUENCE [LARGE SCALE GENOMIC DNA]</scope>
    <source>
        <strain evidence="1 2">Hh15</strain>
    </source>
</reference>
<dbReference type="AlphaFoldDB" id="A0A1H8DFX0"/>
<evidence type="ECO:0000313" key="1">
    <source>
        <dbReference type="EMBL" id="TFB82497.1"/>
    </source>
</evidence>
<gene>
    <name evidence="1" type="ORF">E3O10_17395</name>
</gene>
<comment type="caution">
    <text evidence="1">The sequence shown here is derived from an EMBL/GenBank/DDBJ whole genome shotgun (WGS) entry which is preliminary data.</text>
</comment>
<dbReference type="OrthoDB" id="4935069at2"/>
<proteinExistence type="predicted"/>
<protein>
    <submittedName>
        <fullName evidence="1">Uncharacterized protein</fullName>
    </submittedName>
</protein>
<accession>A0A1H8DFX0</accession>
<name>A0A1H8DFX0_9MICO</name>
<sequence length="190" mass="20891">MPAYTDFVAMTSADAAEYLAGFLGDQQMSLDRFASTIDRELTFSPGSLEPVWDAVEPKLAWRAGYEPAALGQPGPQIDADQLEPPEDLPSWFHHPSSAGYARFSADTLWLIDGAARYLGEVLIQTVGGRWVSGGERVKGYMYLNQPVITGIRPEPVSPMQTCSVLAARSLRQRVERGPQTLADVYNAWRA</sequence>
<dbReference type="Proteomes" id="UP000297654">
    <property type="component" value="Unassembled WGS sequence"/>
</dbReference>
<organism evidence="1 2">
    <name type="scientific">Cryobacterium luteum</name>
    <dbReference type="NCBI Taxonomy" id="1424661"/>
    <lineage>
        <taxon>Bacteria</taxon>
        <taxon>Bacillati</taxon>
        <taxon>Actinomycetota</taxon>
        <taxon>Actinomycetes</taxon>
        <taxon>Micrococcales</taxon>
        <taxon>Microbacteriaceae</taxon>
        <taxon>Cryobacterium</taxon>
    </lineage>
</organism>
<dbReference type="EMBL" id="SOFF01000058">
    <property type="protein sequence ID" value="TFB82497.1"/>
    <property type="molecule type" value="Genomic_DNA"/>
</dbReference>